<dbReference type="InterPro" id="IPR051702">
    <property type="entry name" value="SH3_domain_YSC84-like"/>
</dbReference>
<organism evidence="3 4">
    <name type="scientific">Aureococcus anophagefferens</name>
    <name type="common">Harmful bloom alga</name>
    <dbReference type="NCBI Taxonomy" id="44056"/>
    <lineage>
        <taxon>Eukaryota</taxon>
        <taxon>Sar</taxon>
        <taxon>Stramenopiles</taxon>
        <taxon>Ochrophyta</taxon>
        <taxon>Pelagophyceae</taxon>
        <taxon>Pelagomonadales</taxon>
        <taxon>Pelagomonadaceae</taxon>
        <taxon>Aureococcus</taxon>
    </lineage>
</organism>
<evidence type="ECO:0000259" key="2">
    <source>
        <dbReference type="Pfam" id="PF04366"/>
    </source>
</evidence>
<dbReference type="InterPro" id="IPR007461">
    <property type="entry name" value="Ysc84_actin-binding"/>
</dbReference>
<feature type="compositionally biased region" description="Low complexity" evidence="1">
    <location>
        <begin position="168"/>
        <end position="178"/>
    </location>
</feature>
<keyword evidence="4" id="KW-1185">Reference proteome</keyword>
<evidence type="ECO:0000313" key="4">
    <source>
        <dbReference type="Proteomes" id="UP001363151"/>
    </source>
</evidence>
<evidence type="ECO:0000256" key="1">
    <source>
        <dbReference type="SAM" id="MobiDB-lite"/>
    </source>
</evidence>
<dbReference type="PANTHER" id="PTHR15629">
    <property type="entry name" value="SH3YL1 PROTEIN"/>
    <property type="match status" value="1"/>
</dbReference>
<protein>
    <recommendedName>
        <fullName evidence="2">Ysc84 actin-binding domain-containing protein</fullName>
    </recommendedName>
</protein>
<dbReference type="Pfam" id="PF04366">
    <property type="entry name" value="Ysc84"/>
    <property type="match status" value="1"/>
</dbReference>
<dbReference type="PANTHER" id="PTHR15629:SF2">
    <property type="entry name" value="SH3 DOMAIN-CONTAINING YSC84-LIKE PROTEIN 1"/>
    <property type="match status" value="1"/>
</dbReference>
<evidence type="ECO:0000313" key="3">
    <source>
        <dbReference type="EMBL" id="KAK7247871.1"/>
    </source>
</evidence>
<feature type="compositionally biased region" description="Basic residues" evidence="1">
    <location>
        <begin position="194"/>
        <end position="205"/>
    </location>
</feature>
<accession>A0ABR1G3F1</accession>
<feature type="region of interest" description="Disordered" evidence="1">
    <location>
        <begin position="168"/>
        <end position="205"/>
    </location>
</feature>
<reference evidence="3 4" key="1">
    <citation type="submission" date="2024-03" db="EMBL/GenBank/DDBJ databases">
        <title>Aureococcus anophagefferens CCMP1851 and Kratosvirus quantuckense: Draft genome of a second virus-susceptible host strain in the model system.</title>
        <authorList>
            <person name="Chase E."/>
            <person name="Truchon A.R."/>
            <person name="Schepens W."/>
            <person name="Wilhelm S.W."/>
        </authorList>
    </citation>
    <scope>NUCLEOTIDE SEQUENCE [LARGE SCALE GENOMIC DNA]</scope>
    <source>
        <strain evidence="3 4">CCMP1851</strain>
    </source>
</reference>
<dbReference type="Proteomes" id="UP001363151">
    <property type="component" value="Unassembled WGS sequence"/>
</dbReference>
<sequence>MSHAAELEPHQQKWIEQNCNANRTNALDLNDSTTRYLNSPLRFTLGGEAGYALKNLTDGVNVWDRDLEYFDQQLQGADGLLFLTVAKVAFISGIRVESTGLVFRAIICGTAGSRRSSRFSGEASFAFGPLGRTATGEAMVATDASTATATAYSQSRGFYGGVTVDARTSASATTRRSPPGGGGFDDDRPAEARGRRRRGRGRRRV</sequence>
<proteinExistence type="predicted"/>
<feature type="domain" description="Ysc84 actin-binding" evidence="2">
    <location>
        <begin position="115"/>
        <end position="167"/>
    </location>
</feature>
<gene>
    <name evidence="3" type="ORF">SO694_00120079</name>
</gene>
<comment type="caution">
    <text evidence="3">The sequence shown here is derived from an EMBL/GenBank/DDBJ whole genome shotgun (WGS) entry which is preliminary data.</text>
</comment>
<dbReference type="EMBL" id="JBBJCI010000125">
    <property type="protein sequence ID" value="KAK7247871.1"/>
    <property type="molecule type" value="Genomic_DNA"/>
</dbReference>
<name>A0ABR1G3F1_AURAN</name>